<evidence type="ECO:0000256" key="2">
    <source>
        <dbReference type="SAM" id="Phobius"/>
    </source>
</evidence>
<name>A0AAN8EHD5_9EURO</name>
<keyword evidence="4" id="KW-1185">Reference proteome</keyword>
<dbReference type="Proteomes" id="UP001316803">
    <property type="component" value="Unassembled WGS sequence"/>
</dbReference>
<protein>
    <submittedName>
        <fullName evidence="3">Uncharacterized protein</fullName>
    </submittedName>
</protein>
<organism evidence="3 4">
    <name type="scientific">Knufia fluminis</name>
    <dbReference type="NCBI Taxonomy" id="191047"/>
    <lineage>
        <taxon>Eukaryota</taxon>
        <taxon>Fungi</taxon>
        <taxon>Dikarya</taxon>
        <taxon>Ascomycota</taxon>
        <taxon>Pezizomycotina</taxon>
        <taxon>Eurotiomycetes</taxon>
        <taxon>Chaetothyriomycetidae</taxon>
        <taxon>Chaetothyriales</taxon>
        <taxon>Trichomeriaceae</taxon>
        <taxon>Knufia</taxon>
    </lineage>
</organism>
<accession>A0AAN8EHD5</accession>
<reference evidence="3 4" key="1">
    <citation type="submission" date="2022-12" db="EMBL/GenBank/DDBJ databases">
        <title>Genomic features and morphological characterization of a novel Knufia sp. strain isolated from spacecraft assembly facility.</title>
        <authorList>
            <person name="Teixeira M."/>
            <person name="Chander A.M."/>
            <person name="Stajich J.E."/>
            <person name="Venkateswaran K."/>
        </authorList>
    </citation>
    <scope>NUCLEOTIDE SEQUENCE [LARGE SCALE GENOMIC DNA]</scope>
    <source>
        <strain evidence="3 4">FJI-L2-BK-P2</strain>
    </source>
</reference>
<dbReference type="EMBL" id="JAKLMC020000006">
    <property type="protein sequence ID" value="KAK5955874.1"/>
    <property type="molecule type" value="Genomic_DNA"/>
</dbReference>
<keyword evidence="2" id="KW-1133">Transmembrane helix</keyword>
<comment type="caution">
    <text evidence="3">The sequence shown here is derived from an EMBL/GenBank/DDBJ whole genome shotgun (WGS) entry which is preliminary data.</text>
</comment>
<sequence>MVLLTSSAISAAISGGVVCLFTFLLFLSGYVLQQQSVRSLQAALQEPVEVRIRVQPTLPPQFQNVDEEGDDDNDTSSTNIEIIPPQETAQIAMGVDDQEGAGSLSDVIREPTPQQLWHAHVDGSPFSPTSSQQDTIPTIPQAHSDLSNAHFAYVLSLPSPTDLCSALLFTKSHRQNSQLNPQIDILYLYPSDWETSSHPTHRSALRLLLESEHKHSAILHPVPISKVWAGIDVESQLLSELARNPWPYDRVMYLRTPGMVVDTMRLDGTMTATYVERGLMKTEWTKLRAPVRRGAGGVATLHPDVLLFAQGRGLMEPVGELKGTLTARASTSRGVDNGDGVNDDFLAREAAYVLFDEKELRNRRKEKLDHNDIFERFERERELACEGTDLLV</sequence>
<evidence type="ECO:0000256" key="1">
    <source>
        <dbReference type="SAM" id="MobiDB-lite"/>
    </source>
</evidence>
<feature type="region of interest" description="Disordered" evidence="1">
    <location>
        <begin position="55"/>
        <end position="79"/>
    </location>
</feature>
<feature type="compositionally biased region" description="Acidic residues" evidence="1">
    <location>
        <begin position="65"/>
        <end position="74"/>
    </location>
</feature>
<gene>
    <name evidence="3" type="ORF">OHC33_003515</name>
</gene>
<evidence type="ECO:0000313" key="3">
    <source>
        <dbReference type="EMBL" id="KAK5955874.1"/>
    </source>
</evidence>
<dbReference type="AlphaFoldDB" id="A0AAN8EHD5"/>
<keyword evidence="2" id="KW-0812">Transmembrane</keyword>
<evidence type="ECO:0000313" key="4">
    <source>
        <dbReference type="Proteomes" id="UP001316803"/>
    </source>
</evidence>
<feature type="transmembrane region" description="Helical" evidence="2">
    <location>
        <begin position="12"/>
        <end position="32"/>
    </location>
</feature>
<proteinExistence type="predicted"/>
<keyword evidence="2" id="KW-0472">Membrane</keyword>